<accession>A0AAD5IXT9</accession>
<organism evidence="1 2">
    <name type="scientific">Acer negundo</name>
    <name type="common">Box elder</name>
    <dbReference type="NCBI Taxonomy" id="4023"/>
    <lineage>
        <taxon>Eukaryota</taxon>
        <taxon>Viridiplantae</taxon>
        <taxon>Streptophyta</taxon>
        <taxon>Embryophyta</taxon>
        <taxon>Tracheophyta</taxon>
        <taxon>Spermatophyta</taxon>
        <taxon>Magnoliopsida</taxon>
        <taxon>eudicotyledons</taxon>
        <taxon>Gunneridae</taxon>
        <taxon>Pentapetalae</taxon>
        <taxon>rosids</taxon>
        <taxon>malvids</taxon>
        <taxon>Sapindales</taxon>
        <taxon>Sapindaceae</taxon>
        <taxon>Hippocastanoideae</taxon>
        <taxon>Acereae</taxon>
        <taxon>Acer</taxon>
    </lineage>
</organism>
<reference evidence="1" key="2">
    <citation type="submission" date="2023-02" db="EMBL/GenBank/DDBJ databases">
        <authorList>
            <person name="Swenson N.G."/>
            <person name="Wegrzyn J.L."/>
            <person name="Mcevoy S.L."/>
        </authorList>
    </citation>
    <scope>NUCLEOTIDE SEQUENCE</scope>
    <source>
        <strain evidence="1">91603</strain>
        <tissue evidence="1">Leaf</tissue>
    </source>
</reference>
<sequence>MIGIHLKPNDFKVKTSIKKYEEVSSYVEEHVPNFTSFGPSYVEENNEGNMALNLDSKIEESVGMATNDEKGKKALNVDSIYECQVLLLIVLKKNEEFSKENVTLRKWKSSSEEKIRTLKDNVQNCQDQLHQFRGIISGQMEEINSLEKKCCSTIAAHPSFSALEVEATTSPNIVTDTPI</sequence>
<dbReference type="Proteomes" id="UP001064489">
    <property type="component" value="Chromosome 4"/>
</dbReference>
<name>A0AAD5IXT9_ACENE</name>
<dbReference type="AlphaFoldDB" id="A0AAD5IXT9"/>
<dbReference type="EMBL" id="JAJSOW010000101">
    <property type="protein sequence ID" value="KAI9180029.1"/>
    <property type="molecule type" value="Genomic_DNA"/>
</dbReference>
<evidence type="ECO:0000313" key="1">
    <source>
        <dbReference type="EMBL" id="KAI9180029.1"/>
    </source>
</evidence>
<protein>
    <submittedName>
        <fullName evidence="1">Uncharacterized protein</fullName>
    </submittedName>
</protein>
<proteinExistence type="predicted"/>
<evidence type="ECO:0000313" key="2">
    <source>
        <dbReference type="Proteomes" id="UP001064489"/>
    </source>
</evidence>
<reference evidence="1" key="1">
    <citation type="journal article" date="2022" name="Plant J.">
        <title>Strategies of tolerance reflected in two North American maple genomes.</title>
        <authorList>
            <person name="McEvoy S.L."/>
            <person name="Sezen U.U."/>
            <person name="Trouern-Trend A."/>
            <person name="McMahon S.M."/>
            <person name="Schaberg P.G."/>
            <person name="Yang J."/>
            <person name="Wegrzyn J.L."/>
            <person name="Swenson N.G."/>
        </authorList>
    </citation>
    <scope>NUCLEOTIDE SEQUENCE</scope>
    <source>
        <strain evidence="1">91603</strain>
    </source>
</reference>
<gene>
    <name evidence="1" type="ORF">LWI28_000421</name>
</gene>
<comment type="caution">
    <text evidence="1">The sequence shown here is derived from an EMBL/GenBank/DDBJ whole genome shotgun (WGS) entry which is preliminary data.</text>
</comment>
<keyword evidence="2" id="KW-1185">Reference proteome</keyword>